<sequence>MPNKPLLPLLLATTIPFAAAAQDTTTTDAPTGWTGTGELGLALARGNARSESVNAKLAFAREDESWKHGFHVSTLRSKGEVTGDFDGDGVEEERYELSANRYEVGASSAYKFDPRNYVVGAARYENDDFSPYDYQAIASVGYGHKFIDSERTALSTEIGPGFRRARDAETGLVENGVVGRGLVDFKHQLTDNSAIYDTFLVEAGSDNTFVQNDIGIAVAMNEKFALKAGLQARYNSDVEPGTKKTDTLTTINLVYKIQ</sequence>
<name>A0ABV7XN71_9GAMM</name>
<evidence type="ECO:0000313" key="2">
    <source>
        <dbReference type="EMBL" id="MFC3716468.1"/>
    </source>
</evidence>
<dbReference type="Pfam" id="PF04338">
    <property type="entry name" value="DUF481"/>
    <property type="match status" value="1"/>
</dbReference>
<keyword evidence="1" id="KW-0732">Signal</keyword>
<dbReference type="EMBL" id="JBHRYA010000007">
    <property type="protein sequence ID" value="MFC3716468.1"/>
    <property type="molecule type" value="Genomic_DNA"/>
</dbReference>
<feature type="signal peptide" evidence="1">
    <location>
        <begin position="1"/>
        <end position="20"/>
    </location>
</feature>
<proteinExistence type="predicted"/>
<organism evidence="2 3">
    <name type="scientific">Luteimonas soli</name>
    <dbReference type="NCBI Taxonomy" id="1648966"/>
    <lineage>
        <taxon>Bacteria</taxon>
        <taxon>Pseudomonadati</taxon>
        <taxon>Pseudomonadota</taxon>
        <taxon>Gammaproteobacteria</taxon>
        <taxon>Lysobacterales</taxon>
        <taxon>Lysobacteraceae</taxon>
        <taxon>Luteimonas</taxon>
    </lineage>
</organism>
<evidence type="ECO:0000256" key="1">
    <source>
        <dbReference type="SAM" id="SignalP"/>
    </source>
</evidence>
<protein>
    <submittedName>
        <fullName evidence="2">YdiY family protein</fullName>
    </submittedName>
</protein>
<dbReference type="InterPro" id="IPR007433">
    <property type="entry name" value="DUF481"/>
</dbReference>
<comment type="caution">
    <text evidence="2">The sequence shown here is derived from an EMBL/GenBank/DDBJ whole genome shotgun (WGS) entry which is preliminary data.</text>
</comment>
<dbReference type="Proteomes" id="UP001595705">
    <property type="component" value="Unassembled WGS sequence"/>
</dbReference>
<gene>
    <name evidence="2" type="ORF">ACFONC_09910</name>
</gene>
<evidence type="ECO:0000313" key="3">
    <source>
        <dbReference type="Proteomes" id="UP001595705"/>
    </source>
</evidence>
<feature type="chain" id="PRO_5047303131" evidence="1">
    <location>
        <begin position="21"/>
        <end position="258"/>
    </location>
</feature>
<reference evidence="3" key="1">
    <citation type="journal article" date="2019" name="Int. J. Syst. Evol. Microbiol.">
        <title>The Global Catalogue of Microorganisms (GCM) 10K type strain sequencing project: providing services to taxonomists for standard genome sequencing and annotation.</title>
        <authorList>
            <consortium name="The Broad Institute Genomics Platform"/>
            <consortium name="The Broad Institute Genome Sequencing Center for Infectious Disease"/>
            <person name="Wu L."/>
            <person name="Ma J."/>
        </authorList>
    </citation>
    <scope>NUCLEOTIDE SEQUENCE [LARGE SCALE GENOMIC DNA]</scope>
    <source>
        <strain evidence="3">KCTC 42441</strain>
    </source>
</reference>
<accession>A0ABV7XN71</accession>
<keyword evidence="3" id="KW-1185">Reference proteome</keyword>
<dbReference type="RefSeq" id="WP_386743644.1">
    <property type="nucleotide sequence ID" value="NZ_JBHRYA010000007.1"/>
</dbReference>